<dbReference type="RefSeq" id="WP_153278759.1">
    <property type="nucleotide sequence ID" value="NZ_CP034550.1"/>
</dbReference>
<reference evidence="3" key="1">
    <citation type="journal article" date="2021" name="Curr. Microbiol.">
        <title>Complete genome of nocamycin-producing strain Saccharothrix syringae NRRL B-16468 reveals the biosynthetic potential for secondary metabolites.</title>
        <authorList>
            <person name="Mo X."/>
            <person name="Yang S."/>
        </authorList>
    </citation>
    <scope>NUCLEOTIDE SEQUENCE [LARGE SCALE GENOMIC DNA]</scope>
    <source>
        <strain evidence="3">ATCC 51364 / DSM 43886 / JCM 6844 / KCTC 9398 / NBRC 14523 / NRRL B-16468 / INA 2240</strain>
    </source>
</reference>
<name>A0A5Q0HAP5_SACSY</name>
<evidence type="ECO:0000313" key="3">
    <source>
        <dbReference type="Proteomes" id="UP000325787"/>
    </source>
</evidence>
<dbReference type="OrthoDB" id="3669132at2"/>
<accession>A0A5Q0HAP5</accession>
<gene>
    <name evidence="2" type="ORF">EKG83_41320</name>
</gene>
<feature type="region of interest" description="Disordered" evidence="1">
    <location>
        <begin position="162"/>
        <end position="187"/>
    </location>
</feature>
<feature type="compositionally biased region" description="Gly residues" evidence="1">
    <location>
        <begin position="162"/>
        <end position="172"/>
    </location>
</feature>
<dbReference type="EMBL" id="CP034550">
    <property type="protein sequence ID" value="QFZ23024.1"/>
    <property type="molecule type" value="Genomic_DNA"/>
</dbReference>
<organism evidence="2 3">
    <name type="scientific">Saccharothrix syringae</name>
    <name type="common">Nocardiopsis syringae</name>
    <dbReference type="NCBI Taxonomy" id="103733"/>
    <lineage>
        <taxon>Bacteria</taxon>
        <taxon>Bacillati</taxon>
        <taxon>Actinomycetota</taxon>
        <taxon>Actinomycetes</taxon>
        <taxon>Pseudonocardiales</taxon>
        <taxon>Pseudonocardiaceae</taxon>
        <taxon>Saccharothrix</taxon>
    </lineage>
</organism>
<proteinExistence type="predicted"/>
<evidence type="ECO:0000313" key="2">
    <source>
        <dbReference type="EMBL" id="QFZ23024.1"/>
    </source>
</evidence>
<protein>
    <submittedName>
        <fullName evidence="2">Uncharacterized protein</fullName>
    </submittedName>
</protein>
<dbReference type="Proteomes" id="UP000325787">
    <property type="component" value="Chromosome"/>
</dbReference>
<dbReference type="AlphaFoldDB" id="A0A5Q0HAP5"/>
<dbReference type="KEGG" id="ssyi:EKG83_41320"/>
<keyword evidence="3" id="KW-1185">Reference proteome</keyword>
<sequence length="442" mass="46614">MATDLAGAVGARHDKHRWCTGDRSGGAHRHVAPAATGAQAALEADLLLAVGRTMAGLRRRARPLRPTSVVRRVRVTGGLVALDVAPEAVDDLLAEVLPCAVGAERTGIPGVRPVPGRDHLDLRVTATGAAVRLLGVSRARWHAAADVLADLGTPLWRGRGGPMAGAHTGTGGRHTSTTTPLTPPTDPHTAVASGVLRRLPLWRGAAWLSPLVRDGALELHWRDGPRAEAIAAILTDSCCRIPGATAVAYLVPDSAVRCLRLFPGGTTAPRPEPEWAWYEWLATTAPGPALDVPARVSATARETVPPHVWERQDMREALARREIGEVYRLLGRHGVGPERVAALTGQSPAEVVAVLGGLPVVDYASLCAVADGLGVPRGYLGLAHEEDARAVARGRCGCDEVEMRRRFLEHAALVTVGLPASGPDLLSWPGYHDPGCQYALPA</sequence>
<evidence type="ECO:0000256" key="1">
    <source>
        <dbReference type="SAM" id="MobiDB-lite"/>
    </source>
</evidence>